<evidence type="ECO:0000256" key="3">
    <source>
        <dbReference type="SAM" id="MobiDB-lite"/>
    </source>
</evidence>
<keyword evidence="1 2" id="KW-0238">DNA-binding</keyword>
<accession>A0A846XZU8</accession>
<feature type="compositionally biased region" description="Polar residues" evidence="3">
    <location>
        <begin position="197"/>
        <end position="207"/>
    </location>
</feature>
<dbReference type="EMBL" id="JAAXOP010000006">
    <property type="protein sequence ID" value="NKY51335.1"/>
    <property type="molecule type" value="Genomic_DNA"/>
</dbReference>
<name>A0A846XZU8_9NOCA</name>
<reference evidence="5 6" key="1">
    <citation type="submission" date="2020-04" db="EMBL/GenBank/DDBJ databases">
        <title>MicrobeNet Type strains.</title>
        <authorList>
            <person name="Nicholson A.C."/>
        </authorList>
    </citation>
    <scope>NUCLEOTIDE SEQUENCE [LARGE SCALE GENOMIC DNA]</scope>
    <source>
        <strain evidence="5 6">JCM 12354</strain>
    </source>
</reference>
<comment type="caution">
    <text evidence="5">The sequence shown here is derived from an EMBL/GenBank/DDBJ whole genome shotgun (WGS) entry which is preliminary data.</text>
</comment>
<dbReference type="InterPro" id="IPR009057">
    <property type="entry name" value="Homeodomain-like_sf"/>
</dbReference>
<dbReference type="PANTHER" id="PTHR30055">
    <property type="entry name" value="HTH-TYPE TRANSCRIPTIONAL REGULATOR RUTR"/>
    <property type="match status" value="1"/>
</dbReference>
<evidence type="ECO:0000313" key="5">
    <source>
        <dbReference type="EMBL" id="NKY51335.1"/>
    </source>
</evidence>
<dbReference type="Proteomes" id="UP000565711">
    <property type="component" value="Unassembled WGS sequence"/>
</dbReference>
<dbReference type="InterPro" id="IPR050109">
    <property type="entry name" value="HTH-type_TetR-like_transc_reg"/>
</dbReference>
<gene>
    <name evidence="5" type="ORF">HGA08_14010</name>
</gene>
<dbReference type="Pfam" id="PF00440">
    <property type="entry name" value="TetR_N"/>
    <property type="match status" value="1"/>
</dbReference>
<dbReference type="SUPFAM" id="SSF46689">
    <property type="entry name" value="Homeodomain-like"/>
    <property type="match status" value="1"/>
</dbReference>
<sequence length="207" mass="22402">MGDRAASATRVKLLAAAEQLLLDERYEDVSVRGICVAAGVNPAAVHYHFGSKESLVAALLEDRLGPLWSEGLAAATATEPRSVPALVDAVLEPFVQLAADPTGRLHLRLLAGLVLRRRPLAWQHRWFRMDSWSQLLPGVRPAEQQRRWLLAFDLILMRFGSTSDHDLAPSSIATLREFVIAGLAAPSAEPSAGPAPTNTATQEQTSP</sequence>
<feature type="region of interest" description="Disordered" evidence="3">
    <location>
        <begin position="187"/>
        <end position="207"/>
    </location>
</feature>
<dbReference type="Gene3D" id="1.10.357.10">
    <property type="entry name" value="Tetracycline Repressor, domain 2"/>
    <property type="match status" value="1"/>
</dbReference>
<dbReference type="PROSITE" id="PS50977">
    <property type="entry name" value="HTH_TETR_2"/>
    <property type="match status" value="1"/>
</dbReference>
<organism evidence="5 6">
    <name type="scientific">Nocardia vermiculata</name>
    <dbReference type="NCBI Taxonomy" id="257274"/>
    <lineage>
        <taxon>Bacteria</taxon>
        <taxon>Bacillati</taxon>
        <taxon>Actinomycetota</taxon>
        <taxon>Actinomycetes</taxon>
        <taxon>Mycobacteriales</taxon>
        <taxon>Nocardiaceae</taxon>
        <taxon>Nocardia</taxon>
    </lineage>
</organism>
<dbReference type="AlphaFoldDB" id="A0A846XZU8"/>
<proteinExistence type="predicted"/>
<feature type="compositionally biased region" description="Low complexity" evidence="3">
    <location>
        <begin position="187"/>
        <end position="196"/>
    </location>
</feature>
<dbReference type="PANTHER" id="PTHR30055:SF235">
    <property type="entry name" value="TRANSCRIPTIONAL REGULATORY PROTEIN"/>
    <property type="match status" value="1"/>
</dbReference>
<dbReference type="RefSeq" id="WP_067880104.1">
    <property type="nucleotide sequence ID" value="NZ_JAAXOP010000006.1"/>
</dbReference>
<evidence type="ECO:0000259" key="4">
    <source>
        <dbReference type="PROSITE" id="PS50977"/>
    </source>
</evidence>
<evidence type="ECO:0000256" key="1">
    <source>
        <dbReference type="ARBA" id="ARBA00023125"/>
    </source>
</evidence>
<keyword evidence="6" id="KW-1185">Reference proteome</keyword>
<dbReference type="GO" id="GO:0000976">
    <property type="term" value="F:transcription cis-regulatory region binding"/>
    <property type="evidence" value="ECO:0007669"/>
    <property type="project" value="TreeGrafter"/>
</dbReference>
<protein>
    <submittedName>
        <fullName evidence="5">TetR/AcrR family transcriptional regulator</fullName>
    </submittedName>
</protein>
<dbReference type="GO" id="GO:0003700">
    <property type="term" value="F:DNA-binding transcription factor activity"/>
    <property type="evidence" value="ECO:0007669"/>
    <property type="project" value="TreeGrafter"/>
</dbReference>
<feature type="DNA-binding region" description="H-T-H motif" evidence="2">
    <location>
        <begin position="30"/>
        <end position="49"/>
    </location>
</feature>
<dbReference type="PRINTS" id="PR00455">
    <property type="entry name" value="HTHTETR"/>
</dbReference>
<feature type="domain" description="HTH tetR-type" evidence="4">
    <location>
        <begin position="7"/>
        <end position="67"/>
    </location>
</feature>
<evidence type="ECO:0000256" key="2">
    <source>
        <dbReference type="PROSITE-ProRule" id="PRU00335"/>
    </source>
</evidence>
<dbReference type="InterPro" id="IPR001647">
    <property type="entry name" value="HTH_TetR"/>
</dbReference>
<evidence type="ECO:0000313" key="6">
    <source>
        <dbReference type="Proteomes" id="UP000565711"/>
    </source>
</evidence>